<dbReference type="SUPFAM" id="SSF57756">
    <property type="entry name" value="Retrovirus zinc finger-like domains"/>
    <property type="match status" value="2"/>
</dbReference>
<keyword evidence="11" id="KW-1185">Reference proteome</keyword>
<evidence type="ECO:0000313" key="10">
    <source>
        <dbReference type="EMBL" id="KAL2045272.1"/>
    </source>
</evidence>
<feature type="region of interest" description="Disordered" evidence="8">
    <location>
        <begin position="693"/>
        <end position="793"/>
    </location>
</feature>
<evidence type="ECO:0000256" key="5">
    <source>
        <dbReference type="ARBA" id="ARBA00022833"/>
    </source>
</evidence>
<keyword evidence="4 7" id="KW-0863">Zinc-finger</keyword>
<evidence type="ECO:0000256" key="4">
    <source>
        <dbReference type="ARBA" id="ARBA00022771"/>
    </source>
</evidence>
<feature type="region of interest" description="Disordered" evidence="8">
    <location>
        <begin position="1"/>
        <end position="76"/>
    </location>
</feature>
<feature type="compositionally biased region" description="Polar residues" evidence="8">
    <location>
        <begin position="67"/>
        <end position="76"/>
    </location>
</feature>
<dbReference type="PANTHER" id="PTHR46543">
    <property type="entry name" value="ZINC FINGER CCHC DOMAIN-CONTAINING PROTEIN 7"/>
    <property type="match status" value="1"/>
</dbReference>
<dbReference type="Proteomes" id="UP001590950">
    <property type="component" value="Unassembled WGS sequence"/>
</dbReference>
<comment type="caution">
    <text evidence="10">The sequence shown here is derived from an EMBL/GenBank/DDBJ whole genome shotgun (WGS) entry which is preliminary data.</text>
</comment>
<dbReference type="EMBL" id="JBEFKJ010000007">
    <property type="protein sequence ID" value="KAL2045272.1"/>
    <property type="molecule type" value="Genomic_DNA"/>
</dbReference>
<name>A0ABR4AKV1_9LECA</name>
<feature type="region of interest" description="Disordered" evidence="8">
    <location>
        <begin position="322"/>
        <end position="355"/>
    </location>
</feature>
<protein>
    <recommendedName>
        <fullName evidence="9">CCHC-type domain-containing protein</fullName>
    </recommendedName>
</protein>
<feature type="compositionally biased region" description="Basic and acidic residues" evidence="8">
    <location>
        <begin position="1"/>
        <end position="22"/>
    </location>
</feature>
<evidence type="ECO:0000256" key="3">
    <source>
        <dbReference type="ARBA" id="ARBA00022737"/>
    </source>
</evidence>
<feature type="domain" description="CCHC-type" evidence="9">
    <location>
        <begin position="597"/>
        <end position="611"/>
    </location>
</feature>
<organism evidence="10 11">
    <name type="scientific">Stereocaulon virgatum</name>
    <dbReference type="NCBI Taxonomy" id="373712"/>
    <lineage>
        <taxon>Eukaryota</taxon>
        <taxon>Fungi</taxon>
        <taxon>Dikarya</taxon>
        <taxon>Ascomycota</taxon>
        <taxon>Pezizomycotina</taxon>
        <taxon>Lecanoromycetes</taxon>
        <taxon>OSLEUM clade</taxon>
        <taxon>Lecanoromycetidae</taxon>
        <taxon>Lecanorales</taxon>
        <taxon>Lecanorineae</taxon>
        <taxon>Stereocaulaceae</taxon>
        <taxon>Stereocaulon</taxon>
    </lineage>
</organism>
<keyword evidence="5" id="KW-0862">Zinc</keyword>
<feature type="compositionally biased region" description="Basic and acidic residues" evidence="8">
    <location>
        <begin position="48"/>
        <end position="59"/>
    </location>
</feature>
<evidence type="ECO:0000256" key="7">
    <source>
        <dbReference type="PROSITE-ProRule" id="PRU00047"/>
    </source>
</evidence>
<gene>
    <name evidence="10" type="ORF">N7G274_002355</name>
</gene>
<dbReference type="PROSITE" id="PS50158">
    <property type="entry name" value="ZF_CCHC"/>
    <property type="match status" value="1"/>
</dbReference>
<accession>A0ABR4AKV1</accession>
<dbReference type="Pfam" id="PF00098">
    <property type="entry name" value="zf-CCHC"/>
    <property type="match status" value="1"/>
</dbReference>
<feature type="compositionally biased region" description="Basic and acidic residues" evidence="8">
    <location>
        <begin position="154"/>
        <end position="178"/>
    </location>
</feature>
<dbReference type="SMART" id="SM00343">
    <property type="entry name" value="ZnF_C2HC"/>
    <property type="match status" value="5"/>
</dbReference>
<keyword evidence="6" id="KW-0539">Nucleus</keyword>
<evidence type="ECO:0000256" key="8">
    <source>
        <dbReference type="SAM" id="MobiDB-lite"/>
    </source>
</evidence>
<keyword evidence="2" id="KW-0479">Metal-binding</keyword>
<feature type="compositionally biased region" description="Polar residues" evidence="8">
    <location>
        <begin position="412"/>
        <end position="424"/>
    </location>
</feature>
<reference evidence="10 11" key="1">
    <citation type="submission" date="2024-09" db="EMBL/GenBank/DDBJ databases">
        <title>Rethinking Asexuality: The Enigmatic Case of Functional Sexual Genes in Lepraria (Stereocaulaceae).</title>
        <authorList>
            <person name="Doellman M."/>
            <person name="Sun Y."/>
            <person name="Barcenas-Pena A."/>
            <person name="Lumbsch H.T."/>
            <person name="Grewe F."/>
        </authorList>
    </citation>
    <scope>NUCLEOTIDE SEQUENCE [LARGE SCALE GENOMIC DNA]</scope>
    <source>
        <strain evidence="10 11">Mercado 3170</strain>
    </source>
</reference>
<feature type="compositionally biased region" description="Basic residues" evidence="8">
    <location>
        <begin position="724"/>
        <end position="735"/>
    </location>
</feature>
<keyword evidence="3" id="KW-0677">Repeat</keyword>
<sequence>MATTAKEEPINGDTDSRSEVKRPNHVYAGDAKSPQLTAPMKNEGAGDEDSHGASRDNKPINEGARPPSTSDIGKESTTAAAVAKDIGDSKIEIPNEENLEGRVSVEDGKIDIRNIIDPTERKIALTTWNAIRNTRIRTSLRGHRNEVEVDEVGDAQKQEHTKDCEKPRKEQHTPKADELREGEILREKATRIALERIDGYRRRLSAMNPHDGPVSAYESAQQELHAAEVDYNYCLFYPHRAPFLWPPTASARSHGRIQTAAQEKRQRFWQLTEICMKNGTLHELRNGKVLGFDHEELNEEMRQQRPEPSRLDGIDLRESKVAGLSTSDSEDSKGGVQGNNIIDDTRQTGVEMSGKIDANSMTKLYTGIADRPTELNDTDDESIDSTGSDDHVILNLPESAAESQASTSEMSNSPASEKNNVDLQSESEEGDAMMQYSNSEQITAQERVHQSQPSDSIRNVSILAELSSQDLIAQVRYFHVTKTPREVDLNTPVRCLVCAQHGHMAEVCVYLTCTACGAYNQHATRHCPTFAKCSKCREPGHDKQHCPYKLKTIAQSEIICDLCQKNGHVEEDCELIWRTSGRPWESKFSGNNVRLSCYECGRSGHLGNDCPTRRPGKPMGTSTWGFGGDQMSIKSKDDVRIKGRAQNPINLDDSEDDLAFFHRPKISGPARKGQIRINTALKKSMIEQQVHTGWKAIDDPDSNGRGPKAGNPNHRDDDREHPRPHSRKGRGHNHYRPSDRRSISPGYRDHARDYRADRHQHQAQPVGKRAARGGELYRPMPSSADKAWSQHRL</sequence>
<evidence type="ECO:0000256" key="1">
    <source>
        <dbReference type="ARBA" id="ARBA00004123"/>
    </source>
</evidence>
<dbReference type="PANTHER" id="PTHR46543:SF1">
    <property type="entry name" value="ZINC FINGER CCHC DOMAIN-CONTAINING PROTEIN 7"/>
    <property type="match status" value="1"/>
</dbReference>
<dbReference type="InterPro" id="IPR001878">
    <property type="entry name" value="Znf_CCHC"/>
</dbReference>
<evidence type="ECO:0000313" key="11">
    <source>
        <dbReference type="Proteomes" id="UP001590950"/>
    </source>
</evidence>
<comment type="subcellular location">
    <subcellularLocation>
        <location evidence="1">Nucleus</location>
    </subcellularLocation>
</comment>
<feature type="region of interest" description="Disordered" evidence="8">
    <location>
        <begin position="611"/>
        <end position="630"/>
    </location>
</feature>
<feature type="region of interest" description="Disordered" evidence="8">
    <location>
        <begin position="369"/>
        <end position="430"/>
    </location>
</feature>
<proteinExistence type="predicted"/>
<dbReference type="InterPro" id="IPR036875">
    <property type="entry name" value="Znf_CCHC_sf"/>
</dbReference>
<dbReference type="InterPro" id="IPR051644">
    <property type="entry name" value="TRAMP_AT-DNA-binding"/>
</dbReference>
<feature type="compositionally biased region" description="Low complexity" evidence="8">
    <location>
        <begin position="398"/>
        <end position="411"/>
    </location>
</feature>
<dbReference type="Gene3D" id="4.10.60.10">
    <property type="entry name" value="Zinc finger, CCHC-type"/>
    <property type="match status" value="1"/>
</dbReference>
<feature type="compositionally biased region" description="Basic and acidic residues" evidence="8">
    <location>
        <begin position="736"/>
        <end position="760"/>
    </location>
</feature>
<evidence type="ECO:0000256" key="2">
    <source>
        <dbReference type="ARBA" id="ARBA00022723"/>
    </source>
</evidence>
<feature type="compositionally biased region" description="Basic and acidic residues" evidence="8">
    <location>
        <begin position="713"/>
        <end position="723"/>
    </location>
</feature>
<feature type="compositionally biased region" description="Polar residues" evidence="8">
    <location>
        <begin position="338"/>
        <end position="350"/>
    </location>
</feature>
<evidence type="ECO:0000256" key="6">
    <source>
        <dbReference type="ARBA" id="ARBA00023242"/>
    </source>
</evidence>
<feature type="region of interest" description="Disordered" evidence="8">
    <location>
        <begin position="151"/>
        <end position="178"/>
    </location>
</feature>
<evidence type="ECO:0000259" key="9">
    <source>
        <dbReference type="PROSITE" id="PS50158"/>
    </source>
</evidence>